<sequence>MQYGVVHVAAQTTSRFALKSWNADELLVNNPQTTCFLISACRLQSKILHLSPQSWQQHTFRERPLSSSEKLSIFSHNGCIVTLLITLLQPIPLIAIIIIITTNHALNPAHPRPNHRHVQRPNARSHAHSPRGQRGAQTTTHVVKLQVQAVLQKRRGA</sequence>
<dbReference type="AlphaFoldDB" id="A0A6A5R4W4"/>
<evidence type="ECO:0000313" key="3">
    <source>
        <dbReference type="EMBL" id="KAF1920987.1"/>
    </source>
</evidence>
<accession>A0A6A5R4W4</accession>
<evidence type="ECO:0000313" key="4">
    <source>
        <dbReference type="Proteomes" id="UP000800096"/>
    </source>
</evidence>
<feature type="transmembrane region" description="Helical" evidence="2">
    <location>
        <begin position="80"/>
        <end position="100"/>
    </location>
</feature>
<keyword evidence="2" id="KW-0812">Transmembrane</keyword>
<keyword evidence="2" id="KW-1133">Transmembrane helix</keyword>
<name>A0A6A5R4W4_AMPQU</name>
<dbReference type="Proteomes" id="UP000800096">
    <property type="component" value="Unassembled WGS sequence"/>
</dbReference>
<evidence type="ECO:0000256" key="2">
    <source>
        <dbReference type="SAM" id="Phobius"/>
    </source>
</evidence>
<feature type="compositionally biased region" description="Basic residues" evidence="1">
    <location>
        <begin position="112"/>
        <end position="131"/>
    </location>
</feature>
<keyword evidence="2" id="KW-0472">Membrane</keyword>
<feature type="region of interest" description="Disordered" evidence="1">
    <location>
        <begin position="109"/>
        <end position="139"/>
    </location>
</feature>
<protein>
    <submittedName>
        <fullName evidence="3">Uncharacterized protein</fullName>
    </submittedName>
</protein>
<evidence type="ECO:0000256" key="1">
    <source>
        <dbReference type="SAM" id="MobiDB-lite"/>
    </source>
</evidence>
<gene>
    <name evidence="3" type="ORF">BDU57DRAFT_509508</name>
</gene>
<keyword evidence="4" id="KW-1185">Reference proteome</keyword>
<proteinExistence type="predicted"/>
<organism evidence="3 4">
    <name type="scientific">Ampelomyces quisqualis</name>
    <name type="common">Powdery mildew agent</name>
    <dbReference type="NCBI Taxonomy" id="50730"/>
    <lineage>
        <taxon>Eukaryota</taxon>
        <taxon>Fungi</taxon>
        <taxon>Dikarya</taxon>
        <taxon>Ascomycota</taxon>
        <taxon>Pezizomycotina</taxon>
        <taxon>Dothideomycetes</taxon>
        <taxon>Pleosporomycetidae</taxon>
        <taxon>Pleosporales</taxon>
        <taxon>Pleosporineae</taxon>
        <taxon>Phaeosphaeriaceae</taxon>
        <taxon>Ampelomyces</taxon>
    </lineage>
</organism>
<dbReference type="EMBL" id="ML979132">
    <property type="protein sequence ID" value="KAF1920987.1"/>
    <property type="molecule type" value="Genomic_DNA"/>
</dbReference>
<reference evidence="3" key="1">
    <citation type="journal article" date="2020" name="Stud. Mycol.">
        <title>101 Dothideomycetes genomes: a test case for predicting lifestyles and emergence of pathogens.</title>
        <authorList>
            <person name="Haridas S."/>
            <person name="Albert R."/>
            <person name="Binder M."/>
            <person name="Bloem J."/>
            <person name="Labutti K."/>
            <person name="Salamov A."/>
            <person name="Andreopoulos B."/>
            <person name="Baker S."/>
            <person name="Barry K."/>
            <person name="Bills G."/>
            <person name="Bluhm B."/>
            <person name="Cannon C."/>
            <person name="Castanera R."/>
            <person name="Culley D."/>
            <person name="Daum C."/>
            <person name="Ezra D."/>
            <person name="Gonzalez J."/>
            <person name="Henrissat B."/>
            <person name="Kuo A."/>
            <person name="Liang C."/>
            <person name="Lipzen A."/>
            <person name="Lutzoni F."/>
            <person name="Magnuson J."/>
            <person name="Mondo S."/>
            <person name="Nolan M."/>
            <person name="Ohm R."/>
            <person name="Pangilinan J."/>
            <person name="Park H.-J."/>
            <person name="Ramirez L."/>
            <person name="Alfaro M."/>
            <person name="Sun H."/>
            <person name="Tritt A."/>
            <person name="Yoshinaga Y."/>
            <person name="Zwiers L.-H."/>
            <person name="Turgeon B."/>
            <person name="Goodwin S."/>
            <person name="Spatafora J."/>
            <person name="Crous P."/>
            <person name="Grigoriev I."/>
        </authorList>
    </citation>
    <scope>NUCLEOTIDE SEQUENCE</scope>
    <source>
        <strain evidence="3">HMLAC05119</strain>
    </source>
</reference>